<evidence type="ECO:0000313" key="3">
    <source>
        <dbReference type="Proteomes" id="UP000829999"/>
    </source>
</evidence>
<name>A0A9R0EFZ2_SPOFR</name>
<evidence type="ECO:0000313" key="4">
    <source>
        <dbReference type="RefSeq" id="XP_035431557.2"/>
    </source>
</evidence>
<protein>
    <submittedName>
        <fullName evidence="4">Uncharacterized protein LOC118263583 isoform X1</fullName>
    </submittedName>
</protein>
<feature type="compositionally biased region" description="Basic and acidic residues" evidence="1">
    <location>
        <begin position="604"/>
        <end position="620"/>
    </location>
</feature>
<dbReference type="RefSeq" id="XP_035431557.2">
    <property type="nucleotide sequence ID" value="XM_035575664.2"/>
</dbReference>
<feature type="compositionally biased region" description="Polar residues" evidence="1">
    <location>
        <begin position="1635"/>
        <end position="1647"/>
    </location>
</feature>
<dbReference type="CTD" id="654231"/>
<proteinExistence type="predicted"/>
<feature type="domain" description="MGA conserved" evidence="2">
    <location>
        <begin position="419"/>
        <end position="458"/>
    </location>
</feature>
<feature type="region of interest" description="Disordered" evidence="1">
    <location>
        <begin position="581"/>
        <end position="620"/>
    </location>
</feature>
<feature type="compositionally biased region" description="Low complexity" evidence="1">
    <location>
        <begin position="1065"/>
        <end position="1108"/>
    </location>
</feature>
<feature type="region of interest" description="Disordered" evidence="1">
    <location>
        <begin position="1045"/>
        <end position="1114"/>
    </location>
</feature>
<organism evidence="3 4">
    <name type="scientific">Spodoptera frugiperda</name>
    <name type="common">Fall armyworm</name>
    <dbReference type="NCBI Taxonomy" id="7108"/>
    <lineage>
        <taxon>Eukaryota</taxon>
        <taxon>Metazoa</taxon>
        <taxon>Ecdysozoa</taxon>
        <taxon>Arthropoda</taxon>
        <taxon>Hexapoda</taxon>
        <taxon>Insecta</taxon>
        <taxon>Pterygota</taxon>
        <taxon>Neoptera</taxon>
        <taxon>Endopterygota</taxon>
        <taxon>Lepidoptera</taxon>
        <taxon>Glossata</taxon>
        <taxon>Ditrysia</taxon>
        <taxon>Noctuoidea</taxon>
        <taxon>Noctuidae</taxon>
        <taxon>Amphipyrinae</taxon>
        <taxon>Spodoptera</taxon>
    </lineage>
</organism>
<feature type="compositionally biased region" description="Basic and acidic residues" evidence="1">
    <location>
        <begin position="713"/>
        <end position="722"/>
    </location>
</feature>
<gene>
    <name evidence="4" type="primary">LOC118263583</name>
</gene>
<keyword evidence="3" id="KW-1185">Reference proteome</keyword>
<dbReference type="GeneID" id="118263583"/>
<reference evidence="4" key="1">
    <citation type="submission" date="2025-08" db="UniProtKB">
        <authorList>
            <consortium name="RefSeq"/>
        </authorList>
    </citation>
    <scope>IDENTIFICATION</scope>
    <source>
        <tissue evidence="4">Whole larval tissue</tissue>
    </source>
</reference>
<dbReference type="Proteomes" id="UP000829999">
    <property type="component" value="Chromosome 27"/>
</dbReference>
<feature type="region of interest" description="Disordered" evidence="1">
    <location>
        <begin position="1606"/>
        <end position="1647"/>
    </location>
</feature>
<evidence type="ECO:0000256" key="1">
    <source>
        <dbReference type="SAM" id="MobiDB-lite"/>
    </source>
</evidence>
<sequence length="1647" mass="187232">MDSSCAKVFSSNITRVGSDHLNNLYDLLKVQPAVPLKINDVKSSTCDYIPKTDKCYIPKRKSRLKVKTVRDIRRSFEQDTYAYLFTDLETQQNVLFKKIRHGSSGDDSTKKLAKSILRGDTPVSRSTWQMLINLNPEDYKCPRQFVLYDGKFIQVNGSFGGNRKTICNYDLANKNLPAQNIKMKFPGDNKVYRKKSLLRNSLTVRFKPGPFCRKKNLDKSYQKYHVGNTELIDLPRPGIDIFPTYGIALEPTVTNFLNNLRNEDGTITRKWAELAVSVLGTIEKSKAVPLEKNCITFDLAYKYNKNRLLMRRDSEIFLDIPESINKDAIIRYVPTQEIDVEAEIEETLKKIVDSVEISLIQDSLFVKEENHKPFPCKEMSNVDTLPLVKDKSKRKFGELDRLDVTVITLPETAEPTSSQTCAKTHCALGCICASLAGSYNIKQHCGRIECMFNCKCDFPYKGDLTCTDGSGLFPVLFNIDNEVNLNLAKEEQKFHQTVIVAGEKRILLKGEKRNWKTSKKYADFYSNMSLKHEHQKKRELTVVALKLNCENIETWCMVHNLYKCFCKGRFVETCASLSSENTVKESPSKEATSNSAQFLEEDSKETGDKEESLVLSTKSEHVNPQKKLKAYPYTKHYKVHTPKDLENSSYDMSKKQNIKYDPLVNKIKYKKVITNNVHTEQGSSVSEFVNTQRVMVTRYSMKKTNVKENYLTNKEKQYDRSTSESNDSDSWEDKSMTCSRTNAYEGRKYSDGYYKNTNYKILNMEKNDKRLQEKLASIHSKIYGNEPVKPTNDDASILQLLCDPTMNNEEMEPKAKRKRLGSNTRLVAWLETNYKLYKKRIDKGLKDCLEAPQQGRVVLHSWDFILKRYRERKNLFLVSNVLPYRIFMAVNTRNPFFTNCININDIRFADLNKYPQTVKNLLINASDLKDNFCILRGLACCWELIGSVAKVNENCEQKDNENDQISRINIHTSNSKSSDMESSKIETFNVIPCCSIETFNLESSNLGSPDSFNINSPNTDLCGLGSSNMRSSDIESINLESSSVESFSLDNDSPDPIRVESVGFESTNNESTNIESTNTASTNTASTNTASTNTESTNTESKNMESSTACSQVNSVTNNKSLAEKTEHMDVSNKGNAPSPLDAGSSKWFVMTIENDFSEIRFFKKGFFVKYESIINAVNVARLSGKTVRLSSKKFTQTDLPQFGIYAIPNNNEYCVFVGPYEMEDPLGIETIKTVLDVRRMKRTRGFWITTNKIDNLKVVENPLSFVPSTNNENNSAMPLETHFHTNDDPKIIQRDDITDVPDNISPKKLELSPSKPGIKIVKPIKIRKTNGFYHLASDGVLKKIDLKNFRKNPSGSKAVPIVINIDEGNGPSLLKPNLFSNDFNRKPNPETSQASFPEAISQIKISSVFSTKTHKTTKPERGMFILKPEEINRKLVNNKLITEMPPREECEIVNATQNYSVSANTNNISTPSDDVCIISDDENDSADPTENGNCWSDIWIECTSVPNLGWIAGIRNSNNLISFKLPDCDFSDFYSEDEAFTRINTELCKRINSPLVDLKWKIHESNGQLKGQEINPEHLYPDYTLTQEGLVHTSDMLKKDMKNIKTYSKSQMKSKNKISKPSSDNDKVDVQPRNVENSQASQEQRH</sequence>
<dbReference type="Pfam" id="PF16059">
    <property type="entry name" value="MGA_dom"/>
    <property type="match status" value="1"/>
</dbReference>
<feature type="region of interest" description="Disordered" evidence="1">
    <location>
        <begin position="710"/>
        <end position="737"/>
    </location>
</feature>
<accession>A0A9R0EFZ2</accession>
<evidence type="ECO:0000259" key="2">
    <source>
        <dbReference type="Pfam" id="PF16059"/>
    </source>
</evidence>
<dbReference type="InterPro" id="IPR032060">
    <property type="entry name" value="MGA_dom"/>
</dbReference>
<dbReference type="OrthoDB" id="6119313at2759"/>